<dbReference type="PANTHER" id="PTHR11638:SF18">
    <property type="entry name" value="HEAT SHOCK PROTEIN 104"/>
    <property type="match status" value="1"/>
</dbReference>
<dbReference type="GO" id="GO:0005737">
    <property type="term" value="C:cytoplasm"/>
    <property type="evidence" value="ECO:0007669"/>
    <property type="project" value="TreeGrafter"/>
</dbReference>
<dbReference type="InterPro" id="IPR003959">
    <property type="entry name" value="ATPase_AAA_core"/>
</dbReference>
<dbReference type="Proteomes" id="UP000533207">
    <property type="component" value="Unassembled WGS sequence"/>
</dbReference>
<dbReference type="GO" id="GO:0016887">
    <property type="term" value="F:ATP hydrolysis activity"/>
    <property type="evidence" value="ECO:0007669"/>
    <property type="project" value="InterPro"/>
</dbReference>
<protein>
    <recommendedName>
        <fullName evidence="3">AAA+ ATPase domain-containing protein</fullName>
    </recommendedName>
</protein>
<gene>
    <name evidence="4" type="ORF">HNP90_001814</name>
</gene>
<dbReference type="SMART" id="SM00382">
    <property type="entry name" value="AAA"/>
    <property type="match status" value="1"/>
</dbReference>
<dbReference type="GO" id="GO:0005524">
    <property type="term" value="F:ATP binding"/>
    <property type="evidence" value="ECO:0007669"/>
    <property type="project" value="UniProtKB-KW"/>
</dbReference>
<dbReference type="InterPro" id="IPR003593">
    <property type="entry name" value="AAA+_ATPase"/>
</dbReference>
<dbReference type="SUPFAM" id="SSF52540">
    <property type="entry name" value="P-loop containing nucleoside triphosphate hydrolases"/>
    <property type="match status" value="1"/>
</dbReference>
<dbReference type="PANTHER" id="PTHR11638">
    <property type="entry name" value="ATP-DEPENDENT CLP PROTEASE"/>
    <property type="match status" value="1"/>
</dbReference>
<evidence type="ECO:0000259" key="3">
    <source>
        <dbReference type="SMART" id="SM00382"/>
    </source>
</evidence>
<evidence type="ECO:0000256" key="2">
    <source>
        <dbReference type="ARBA" id="ARBA00022840"/>
    </source>
</evidence>
<evidence type="ECO:0000313" key="5">
    <source>
        <dbReference type="Proteomes" id="UP000533207"/>
    </source>
</evidence>
<name>A0A7J9PJS7_METMI</name>
<evidence type="ECO:0000313" key="4">
    <source>
        <dbReference type="EMBL" id="MBA2862917.1"/>
    </source>
</evidence>
<dbReference type="PRINTS" id="PR00300">
    <property type="entry name" value="CLPPROTEASEA"/>
</dbReference>
<dbReference type="InterPro" id="IPR001270">
    <property type="entry name" value="ClpA/B"/>
</dbReference>
<dbReference type="AlphaFoldDB" id="A0A7J9PJS7"/>
<organism evidence="4 5">
    <name type="scientific">Methanococcus maripaludis</name>
    <name type="common">Methanococcus deltae</name>
    <dbReference type="NCBI Taxonomy" id="39152"/>
    <lineage>
        <taxon>Archaea</taxon>
        <taxon>Methanobacteriati</taxon>
        <taxon>Methanobacteriota</taxon>
        <taxon>Methanomada group</taxon>
        <taxon>Methanococci</taxon>
        <taxon>Methanococcales</taxon>
        <taxon>Methanococcaceae</taxon>
        <taxon>Methanococcus</taxon>
    </lineage>
</organism>
<proteinExistence type="predicted"/>
<dbReference type="Pfam" id="PF07724">
    <property type="entry name" value="AAA_2"/>
    <property type="match status" value="1"/>
</dbReference>
<feature type="domain" description="AAA+ ATPase" evidence="3">
    <location>
        <begin position="304"/>
        <end position="453"/>
    </location>
</feature>
<comment type="caution">
    <text evidence="4">The sequence shown here is derived from an EMBL/GenBank/DDBJ whole genome shotgun (WGS) entry which is preliminary data.</text>
</comment>
<keyword evidence="2" id="KW-0067">ATP-binding</keyword>
<accession>A0A7J9PJS7</accession>
<keyword evidence="1" id="KW-0547">Nucleotide-binding</keyword>
<dbReference type="EMBL" id="JACDUL010000004">
    <property type="protein sequence ID" value="MBA2862917.1"/>
    <property type="molecule type" value="Genomic_DNA"/>
</dbReference>
<reference evidence="4 5" key="1">
    <citation type="submission" date="2020-07" db="EMBL/GenBank/DDBJ databases">
        <title>Genomic Encyclopedia of Type Strains, Phase IV (KMG-V): Genome sequencing to study the core and pangenomes of soil and plant-associated prokaryotes.</title>
        <authorList>
            <person name="Whitman W."/>
        </authorList>
    </citation>
    <scope>NUCLEOTIDE SEQUENCE [LARGE SCALE GENOMIC DNA]</scope>
    <source>
        <strain evidence="4 5">C8</strain>
    </source>
</reference>
<evidence type="ECO:0000256" key="1">
    <source>
        <dbReference type="ARBA" id="ARBA00022741"/>
    </source>
</evidence>
<dbReference type="InterPro" id="IPR027417">
    <property type="entry name" value="P-loop_NTPase"/>
</dbReference>
<dbReference type="InterPro" id="IPR050130">
    <property type="entry name" value="ClpA_ClpB"/>
</dbReference>
<dbReference type="RefSeq" id="WP_012068018.1">
    <property type="nucleotide sequence ID" value="NZ_JACDUL010000004.1"/>
</dbReference>
<dbReference type="GO" id="GO:0034605">
    <property type="term" value="P:cellular response to heat"/>
    <property type="evidence" value="ECO:0007669"/>
    <property type="project" value="TreeGrafter"/>
</dbReference>
<sequence>MNKLYVYDIDSLETLKKELNEYKIITLSSIIVEAPMIEDIEDLELQNNAVDITNVFYDTFYSNKYGKSLLERYILELNDNFPEIVYTIDSNEKNNFLKVYPFLFEHDEIFECLTTNETKTTDVEELKTTLFNINTVYTYPNREGISKFKNFDNIFNFTQLIKDPNGSIFNIDFDKLSNYEEYYIDLTSLIDLLKIRKELIFSCESVFYKLSKKNNVKYLIREDLFDVLTEFFPFNFDKSQKFNGFDEDSVLTSSLDISCETIEKEAYSIINHVNENLQGHEDFKTDFGFNLLKFRYLNKIARRKILSIFLCGKSGVGKTEFARIISQKMYPNCEQIKLNFGNYSTEGVLNSLIGSPLGYRGSERGGELINKIKVSESKVILIDEFEKADETVFNFFYELLEDGKFTDRAGIEHDLNGYIIIFTSNLDKNNYSTVIPEALRSRFDMKYFFNPLKAEDKSRYVEKYSVELIEELENVLGITFNKDNIITKLKDLIHEDNMREIRRKIEDIVLSEMNIKSN</sequence>
<dbReference type="Gene3D" id="3.40.50.300">
    <property type="entry name" value="P-loop containing nucleotide triphosphate hydrolases"/>
    <property type="match status" value="1"/>
</dbReference>